<dbReference type="InterPro" id="IPR027884">
    <property type="entry name" value="DUF4614"/>
</dbReference>
<name>A0A8D2IE81_UROPR</name>
<feature type="compositionally biased region" description="Polar residues" evidence="1">
    <location>
        <begin position="107"/>
        <end position="116"/>
    </location>
</feature>
<evidence type="ECO:0000259" key="2">
    <source>
        <dbReference type="Pfam" id="PF15391"/>
    </source>
</evidence>
<feature type="compositionally biased region" description="Low complexity" evidence="1">
    <location>
        <begin position="329"/>
        <end position="343"/>
    </location>
</feature>
<feature type="region of interest" description="Disordered" evidence="1">
    <location>
        <begin position="103"/>
        <end position="122"/>
    </location>
</feature>
<dbReference type="AlphaFoldDB" id="A0A8D2IE81"/>
<accession>A0A8D2IE81</accession>
<sequence length="686" mass="73165">MAFLRKTSPPAHGVFSDLSDISSEDSRMEDIRNLKVSRSFTQAASGQSRFLKRNQTIGEKHFNLQDSAALGSGAQLTLGRPLATASKIRASAALMRLAQLETKIRSRQSAPRSWSDTESDSRLLEDGLAESVDRSAPGATSGPASPHTHRTFQKQAREAPLPKSSVQSGRASRFLKKKQPPVGSAAPEAQAGKERNLQTPRQKEPARKFDSPDSDEEEMKELLGSLMESSREKETSLNQRFTSTAVSGKERVKPSAGQIPAPPRAPLSRAELSSSEPSQTLGLSSTRSARRGSARRALRSTRSGTCSPQTPAARDTASHDTASHHTASHHTASPASSISIPDAVSRSKSSAMGHVQLASSSGRSEPGPGGASDPEASDDSLNDFRINILSLDDLSPAVSERSDLEQKEGATQRARAPGRSRPDQTPATRDAPSHALPRGSAFQGKATSVVGDEGLPTESEVSERLSASLASAAQQDSVSSAKPSSETPTEDSVGSAYSEDFESPPSPPASEPTAPSEAALDGTLATVSECCRSLRTDPPQPPRARKKGSRGAERVGVREMAVQTLDPAFTYQWTKAAGMAAIGPALGSSYVDPVPIASHVVSADAIEVLTAYSPAVLALNDMLKQQLNLTQQFIAASRHLHLSLLRSMEGDSFHYHSLEEAKEYIRCHRPTPLTMEDALREVQEEL</sequence>
<feature type="compositionally biased region" description="Basic residues" evidence="1">
    <location>
        <begin position="288"/>
        <end position="299"/>
    </location>
</feature>
<organism evidence="3 4">
    <name type="scientific">Urocitellus parryii</name>
    <name type="common">Arctic ground squirrel</name>
    <name type="synonym">Spermophilus parryii</name>
    <dbReference type="NCBI Taxonomy" id="9999"/>
    <lineage>
        <taxon>Eukaryota</taxon>
        <taxon>Metazoa</taxon>
        <taxon>Chordata</taxon>
        <taxon>Craniata</taxon>
        <taxon>Vertebrata</taxon>
        <taxon>Euteleostomi</taxon>
        <taxon>Mammalia</taxon>
        <taxon>Eutheria</taxon>
        <taxon>Euarchontoglires</taxon>
        <taxon>Glires</taxon>
        <taxon>Rodentia</taxon>
        <taxon>Sciuromorpha</taxon>
        <taxon>Sciuridae</taxon>
        <taxon>Xerinae</taxon>
        <taxon>Marmotini</taxon>
        <taxon>Urocitellus</taxon>
    </lineage>
</organism>
<evidence type="ECO:0000313" key="3">
    <source>
        <dbReference type="Ensembl" id="ENSUPAP00010027413.1"/>
    </source>
</evidence>
<feature type="domain" description="DUF4614" evidence="2">
    <location>
        <begin position="495"/>
        <end position="670"/>
    </location>
</feature>
<reference evidence="3" key="1">
    <citation type="submission" date="2025-05" db="UniProtKB">
        <authorList>
            <consortium name="Ensembl"/>
        </authorList>
    </citation>
    <scope>IDENTIFICATION</scope>
</reference>
<dbReference type="Ensembl" id="ENSUPAT00010031199.1">
    <property type="protein sequence ID" value="ENSUPAP00010027413.1"/>
    <property type="gene ID" value="ENSUPAG00010021668.1"/>
</dbReference>
<dbReference type="InterPro" id="IPR040120">
    <property type="entry name" value="C19orf44-like"/>
</dbReference>
<dbReference type="Ensembl" id="ENSUPAT00010031204.1">
    <property type="protein sequence ID" value="ENSUPAP00010027419.1"/>
    <property type="gene ID" value="ENSUPAG00010021668.1"/>
</dbReference>
<dbReference type="Proteomes" id="UP000694417">
    <property type="component" value="Unplaced"/>
</dbReference>
<feature type="compositionally biased region" description="Basic and acidic residues" evidence="1">
    <location>
        <begin position="400"/>
        <end position="410"/>
    </location>
</feature>
<dbReference type="GeneTree" id="ENSGT00390000002505"/>
<evidence type="ECO:0000256" key="1">
    <source>
        <dbReference type="SAM" id="MobiDB-lite"/>
    </source>
</evidence>
<keyword evidence="4" id="KW-1185">Reference proteome</keyword>
<dbReference type="PANTHER" id="PTHR22409:SF2">
    <property type="entry name" value="CHROMOSOME 19 OPEN READING FRAME 44"/>
    <property type="match status" value="1"/>
</dbReference>
<feature type="compositionally biased region" description="Low complexity" evidence="1">
    <location>
        <begin position="464"/>
        <end position="481"/>
    </location>
</feature>
<feature type="region of interest" description="Disordered" evidence="1">
    <location>
        <begin position="533"/>
        <end position="554"/>
    </location>
</feature>
<protein>
    <submittedName>
        <fullName evidence="3">Chromosome 19 open reading frame 44</fullName>
    </submittedName>
</protein>
<evidence type="ECO:0000313" key="4">
    <source>
        <dbReference type="Proteomes" id="UP000694417"/>
    </source>
</evidence>
<feature type="compositionally biased region" description="Polar residues" evidence="1">
    <location>
        <begin position="236"/>
        <end position="246"/>
    </location>
</feature>
<dbReference type="Pfam" id="PF15391">
    <property type="entry name" value="DUF4614"/>
    <property type="match status" value="1"/>
</dbReference>
<feature type="compositionally biased region" description="Polar residues" evidence="1">
    <location>
        <begin position="482"/>
        <end position="492"/>
    </location>
</feature>
<feature type="compositionally biased region" description="Basic and acidic residues" evidence="1">
    <location>
        <begin position="191"/>
        <end position="211"/>
    </location>
</feature>
<dbReference type="PANTHER" id="PTHR22409">
    <property type="entry name" value="CHROMOSOME 19 OPEN READING FRAME 44"/>
    <property type="match status" value="1"/>
</dbReference>
<gene>
    <name evidence="3" type="primary">C19orf44</name>
</gene>
<feature type="region of interest" description="Disordered" evidence="1">
    <location>
        <begin position="132"/>
        <end position="517"/>
    </location>
</feature>
<proteinExistence type="predicted"/>